<dbReference type="RefSeq" id="WP_067460567.1">
    <property type="nucleotide sequence ID" value="NZ_SMFR01000014.1"/>
</dbReference>
<gene>
    <name evidence="4" type="ORF">DFR71_6689</name>
</gene>
<evidence type="ECO:0000256" key="1">
    <source>
        <dbReference type="ARBA" id="ARBA00023125"/>
    </source>
</evidence>
<evidence type="ECO:0000256" key="2">
    <source>
        <dbReference type="PROSITE-ProRule" id="PRU00335"/>
    </source>
</evidence>
<dbReference type="PANTHER" id="PTHR30055:SF209">
    <property type="entry name" value="POSSIBLE TRANSCRIPTIONAL REGULATORY PROTEIN (PROBABLY TETR-FAMILY)"/>
    <property type="match status" value="1"/>
</dbReference>
<dbReference type="PANTHER" id="PTHR30055">
    <property type="entry name" value="HTH-TYPE TRANSCRIPTIONAL REGULATOR RUTR"/>
    <property type="match status" value="1"/>
</dbReference>
<accession>A0A4R1F3U1</accession>
<evidence type="ECO:0000313" key="4">
    <source>
        <dbReference type="EMBL" id="TCJ88050.1"/>
    </source>
</evidence>
<protein>
    <submittedName>
        <fullName evidence="4">TetR family transcriptional regulator</fullName>
    </submittedName>
</protein>
<dbReference type="GO" id="GO:0000976">
    <property type="term" value="F:transcription cis-regulatory region binding"/>
    <property type="evidence" value="ECO:0007669"/>
    <property type="project" value="TreeGrafter"/>
</dbReference>
<feature type="domain" description="HTH tetR-type" evidence="3">
    <location>
        <begin position="17"/>
        <end position="75"/>
    </location>
</feature>
<keyword evidence="1 2" id="KW-0238">DNA-binding</keyword>
<dbReference type="GO" id="GO:0003700">
    <property type="term" value="F:DNA-binding transcription factor activity"/>
    <property type="evidence" value="ECO:0007669"/>
    <property type="project" value="TreeGrafter"/>
</dbReference>
<dbReference type="STRING" id="1210063.GCA_001612665_06597"/>
<proteinExistence type="predicted"/>
<evidence type="ECO:0000313" key="5">
    <source>
        <dbReference type="Proteomes" id="UP000294856"/>
    </source>
</evidence>
<dbReference type="Proteomes" id="UP000294856">
    <property type="component" value="Unassembled WGS sequence"/>
</dbReference>
<organism evidence="4 5">
    <name type="scientific">Nocardia alba</name>
    <dbReference type="NCBI Taxonomy" id="225051"/>
    <lineage>
        <taxon>Bacteria</taxon>
        <taxon>Bacillati</taxon>
        <taxon>Actinomycetota</taxon>
        <taxon>Actinomycetes</taxon>
        <taxon>Mycobacteriales</taxon>
        <taxon>Nocardiaceae</taxon>
        <taxon>Nocardia</taxon>
    </lineage>
</organism>
<sequence>MTATTHSTTVGLGPRALANRRRIVAVAGVELLRNPFASMEDIAAAAGMVRRTLYGHFPTREALIDGMLDEAFEQVGRALDGIDTTQPPARATADMTVALWAVGNEFQLLLRLDEAGSRARMTDRLAPVRARLITLIAAGQADGTFAVHLPPAAMARVLTVLVLALLNAHSDGEWVAAEAARDAAVACLIAVGVDRPGAAEIAQSAAEAARP</sequence>
<dbReference type="InterPro" id="IPR009057">
    <property type="entry name" value="Homeodomain-like_sf"/>
</dbReference>
<dbReference type="Pfam" id="PF00440">
    <property type="entry name" value="TetR_N"/>
    <property type="match status" value="1"/>
</dbReference>
<dbReference type="InterPro" id="IPR001647">
    <property type="entry name" value="HTH_TetR"/>
</dbReference>
<dbReference type="InterPro" id="IPR036271">
    <property type="entry name" value="Tet_transcr_reg_TetR-rel_C_sf"/>
</dbReference>
<dbReference type="InterPro" id="IPR050109">
    <property type="entry name" value="HTH-type_TetR-like_transc_reg"/>
</dbReference>
<dbReference type="EMBL" id="SMFR01000014">
    <property type="protein sequence ID" value="TCJ88050.1"/>
    <property type="molecule type" value="Genomic_DNA"/>
</dbReference>
<dbReference type="SUPFAM" id="SSF46689">
    <property type="entry name" value="Homeodomain-like"/>
    <property type="match status" value="1"/>
</dbReference>
<dbReference type="AlphaFoldDB" id="A0A4R1F3U1"/>
<dbReference type="PROSITE" id="PS50977">
    <property type="entry name" value="HTH_TETR_2"/>
    <property type="match status" value="1"/>
</dbReference>
<feature type="DNA-binding region" description="H-T-H motif" evidence="2">
    <location>
        <begin position="38"/>
        <end position="57"/>
    </location>
</feature>
<dbReference type="Gene3D" id="1.10.357.10">
    <property type="entry name" value="Tetracycline Repressor, domain 2"/>
    <property type="match status" value="1"/>
</dbReference>
<name>A0A4R1F3U1_9NOCA</name>
<comment type="caution">
    <text evidence="4">The sequence shown here is derived from an EMBL/GenBank/DDBJ whole genome shotgun (WGS) entry which is preliminary data.</text>
</comment>
<keyword evidence="5" id="KW-1185">Reference proteome</keyword>
<reference evidence="4 5" key="1">
    <citation type="submission" date="2019-03" db="EMBL/GenBank/DDBJ databases">
        <title>Genomic Encyclopedia of Type Strains, Phase IV (KMG-IV): sequencing the most valuable type-strain genomes for metagenomic binning, comparative biology and taxonomic classification.</title>
        <authorList>
            <person name="Goeker M."/>
        </authorList>
    </citation>
    <scope>NUCLEOTIDE SEQUENCE [LARGE SCALE GENOMIC DNA]</scope>
    <source>
        <strain evidence="4 5">DSM 44684</strain>
    </source>
</reference>
<dbReference type="SUPFAM" id="SSF48498">
    <property type="entry name" value="Tetracyclin repressor-like, C-terminal domain"/>
    <property type="match status" value="1"/>
</dbReference>
<evidence type="ECO:0000259" key="3">
    <source>
        <dbReference type="PROSITE" id="PS50977"/>
    </source>
</evidence>